<name>A0A0D2KS36_9CHLO</name>
<organism evidence="1 2">
    <name type="scientific">Monoraphidium neglectum</name>
    <dbReference type="NCBI Taxonomy" id="145388"/>
    <lineage>
        <taxon>Eukaryota</taxon>
        <taxon>Viridiplantae</taxon>
        <taxon>Chlorophyta</taxon>
        <taxon>core chlorophytes</taxon>
        <taxon>Chlorophyceae</taxon>
        <taxon>CS clade</taxon>
        <taxon>Sphaeropleales</taxon>
        <taxon>Selenastraceae</taxon>
        <taxon>Monoraphidium</taxon>
    </lineage>
</organism>
<dbReference type="Gene3D" id="3.40.50.300">
    <property type="entry name" value="P-loop containing nucleotide triphosphate hydrolases"/>
    <property type="match status" value="1"/>
</dbReference>
<dbReference type="InterPro" id="IPR027417">
    <property type="entry name" value="P-loop_NTPase"/>
</dbReference>
<dbReference type="KEGG" id="mng:MNEG_9571"/>
<evidence type="ECO:0000313" key="1">
    <source>
        <dbReference type="EMBL" id="KIY98393.1"/>
    </source>
</evidence>
<protein>
    <recommendedName>
        <fullName evidence="3">Gluconate kinase</fullName>
    </recommendedName>
</protein>
<dbReference type="STRING" id="145388.A0A0D2KS36"/>
<dbReference type="EMBL" id="KK102200">
    <property type="protein sequence ID" value="KIY98393.1"/>
    <property type="molecule type" value="Genomic_DNA"/>
</dbReference>
<sequence>VLLLPPRDALLRRVQARQAAGAHFMPAALLDSQLATLEMGAPSDWLIVIDDDRPPEAAAAAVAAAWAAQRIRASPLMAE</sequence>
<dbReference type="RefSeq" id="XP_013897413.1">
    <property type="nucleotide sequence ID" value="XM_014041959.1"/>
</dbReference>
<proteinExistence type="predicted"/>
<evidence type="ECO:0008006" key="3">
    <source>
        <dbReference type="Google" id="ProtNLM"/>
    </source>
</evidence>
<feature type="non-terminal residue" evidence="1">
    <location>
        <position position="1"/>
    </location>
</feature>
<gene>
    <name evidence="1" type="ORF">MNEG_9571</name>
</gene>
<reference evidence="1 2" key="1">
    <citation type="journal article" date="2013" name="BMC Genomics">
        <title>Reconstruction of the lipid metabolism for the microalga Monoraphidium neglectum from its genome sequence reveals characteristics suitable for biofuel production.</title>
        <authorList>
            <person name="Bogen C."/>
            <person name="Al-Dilaimi A."/>
            <person name="Albersmeier A."/>
            <person name="Wichmann J."/>
            <person name="Grundmann M."/>
            <person name="Rupp O."/>
            <person name="Lauersen K.J."/>
            <person name="Blifernez-Klassen O."/>
            <person name="Kalinowski J."/>
            <person name="Goesmann A."/>
            <person name="Mussgnug J.H."/>
            <person name="Kruse O."/>
        </authorList>
    </citation>
    <scope>NUCLEOTIDE SEQUENCE [LARGE SCALE GENOMIC DNA]</scope>
    <source>
        <strain evidence="1 2">SAG 48.87</strain>
    </source>
</reference>
<dbReference type="GeneID" id="25742446"/>
<evidence type="ECO:0000313" key="2">
    <source>
        <dbReference type="Proteomes" id="UP000054498"/>
    </source>
</evidence>
<dbReference type="Proteomes" id="UP000054498">
    <property type="component" value="Unassembled WGS sequence"/>
</dbReference>
<keyword evidence="2" id="KW-1185">Reference proteome</keyword>
<dbReference type="AlphaFoldDB" id="A0A0D2KS36"/>
<accession>A0A0D2KS36</accession>
<dbReference type="OrthoDB" id="275177at2759"/>